<dbReference type="Pfam" id="PF11672">
    <property type="entry name" value="DUF3268"/>
    <property type="match status" value="1"/>
</dbReference>
<reference evidence="1 2" key="1">
    <citation type="submission" date="2019-09" db="EMBL/GenBank/DDBJ databases">
        <title>Genome sequence of Roseospira marina, one of the more divergent members of the non-sulfur purple photosynthetic bacterial family, the Rhodospirillaceae.</title>
        <authorList>
            <person name="Meyer T."/>
            <person name="Kyndt J."/>
        </authorList>
    </citation>
    <scope>NUCLEOTIDE SEQUENCE [LARGE SCALE GENOMIC DNA]</scope>
    <source>
        <strain evidence="1 2">DSM 15113</strain>
    </source>
</reference>
<protein>
    <submittedName>
        <fullName evidence="1">Uncharacterized protein</fullName>
    </submittedName>
</protein>
<name>A0A5M6I8B9_9PROT</name>
<dbReference type="Proteomes" id="UP000324065">
    <property type="component" value="Unassembled WGS sequence"/>
</dbReference>
<dbReference type="EMBL" id="VWPJ01000018">
    <property type="protein sequence ID" value="KAA5604441.1"/>
    <property type="molecule type" value="Genomic_DNA"/>
</dbReference>
<gene>
    <name evidence="1" type="ORF">F1188_16160</name>
</gene>
<dbReference type="InterPro" id="IPR021686">
    <property type="entry name" value="DUF3268"/>
</dbReference>
<comment type="caution">
    <text evidence="1">The sequence shown here is derived from an EMBL/GenBank/DDBJ whole genome shotgun (WGS) entry which is preliminary data.</text>
</comment>
<evidence type="ECO:0000313" key="2">
    <source>
        <dbReference type="Proteomes" id="UP000324065"/>
    </source>
</evidence>
<evidence type="ECO:0000313" key="1">
    <source>
        <dbReference type="EMBL" id="KAA5604441.1"/>
    </source>
</evidence>
<keyword evidence="2" id="KW-1185">Reference proteome</keyword>
<dbReference type="OrthoDB" id="1028010at2"/>
<accession>A0A5M6I8B9</accession>
<proteinExistence type="predicted"/>
<dbReference type="RefSeq" id="WP_150063531.1">
    <property type="nucleotide sequence ID" value="NZ_JACHII010000014.1"/>
</dbReference>
<organism evidence="1 2">
    <name type="scientific">Roseospira marina</name>
    <dbReference type="NCBI Taxonomy" id="140057"/>
    <lineage>
        <taxon>Bacteria</taxon>
        <taxon>Pseudomonadati</taxon>
        <taxon>Pseudomonadota</taxon>
        <taxon>Alphaproteobacteria</taxon>
        <taxon>Rhodospirillales</taxon>
        <taxon>Rhodospirillaceae</taxon>
        <taxon>Roseospira</taxon>
    </lineage>
</organism>
<dbReference type="AlphaFoldDB" id="A0A5M6I8B9"/>
<sequence>MRVPCPYCGADAELVTGAVIYPHRPDLARKHFWRCAPCGAWVGCHKNSRRHAPLGRLANAELRRAKNEAHVAFDAIWRGGIMPRAKAYAWLAEKLEIDRDACHIGMFDTDACDRTVRVCREIAKAPPNENAKSRMGER</sequence>